<feature type="compositionally biased region" description="Low complexity" evidence="1">
    <location>
        <begin position="94"/>
        <end position="106"/>
    </location>
</feature>
<gene>
    <name evidence="2" type="ORF">PHISCL_09774</name>
</gene>
<dbReference type="Proteomes" id="UP000266188">
    <property type="component" value="Unassembled WGS sequence"/>
</dbReference>
<dbReference type="OrthoDB" id="5345625at2759"/>
<sequence>MNTSTLNLSPMKDGRHVLGEKSTNACLSPAGNRGVDLTPVKRTTLFETGSTPKKLLPSPSIVSRKRSIDQVEEIKINNGSMSAQRVPPLQFQEDSSTQSTTLDSSQ</sequence>
<reference evidence="3" key="1">
    <citation type="submission" date="2017-02" db="EMBL/GenBank/DDBJ databases">
        <authorList>
            <person name="Tafer H."/>
            <person name="Lopandic K."/>
        </authorList>
    </citation>
    <scope>NUCLEOTIDE SEQUENCE [LARGE SCALE GENOMIC DNA]</scope>
    <source>
        <strain evidence="3">CBS 366.77</strain>
    </source>
</reference>
<accession>A0A3A2Z499</accession>
<dbReference type="EMBL" id="MVGC01000680">
    <property type="protein sequence ID" value="RJE17892.1"/>
    <property type="molecule type" value="Genomic_DNA"/>
</dbReference>
<protein>
    <submittedName>
        <fullName evidence="2">Uncharacterized protein</fullName>
    </submittedName>
</protein>
<feature type="region of interest" description="Disordered" evidence="1">
    <location>
        <begin position="75"/>
        <end position="106"/>
    </location>
</feature>
<dbReference type="STRING" id="2070753.A0A3A2Z499"/>
<feature type="non-terminal residue" evidence="2">
    <location>
        <position position="106"/>
    </location>
</feature>
<proteinExistence type="predicted"/>
<evidence type="ECO:0000256" key="1">
    <source>
        <dbReference type="SAM" id="MobiDB-lite"/>
    </source>
</evidence>
<organism evidence="2 3">
    <name type="scientific">Aspergillus sclerotialis</name>
    <dbReference type="NCBI Taxonomy" id="2070753"/>
    <lineage>
        <taxon>Eukaryota</taxon>
        <taxon>Fungi</taxon>
        <taxon>Dikarya</taxon>
        <taxon>Ascomycota</taxon>
        <taxon>Pezizomycotina</taxon>
        <taxon>Eurotiomycetes</taxon>
        <taxon>Eurotiomycetidae</taxon>
        <taxon>Eurotiales</taxon>
        <taxon>Aspergillaceae</taxon>
        <taxon>Aspergillus</taxon>
        <taxon>Aspergillus subgen. Polypaecilum</taxon>
    </lineage>
</organism>
<name>A0A3A2Z499_9EURO</name>
<evidence type="ECO:0000313" key="3">
    <source>
        <dbReference type="Proteomes" id="UP000266188"/>
    </source>
</evidence>
<comment type="caution">
    <text evidence="2">The sequence shown here is derived from an EMBL/GenBank/DDBJ whole genome shotgun (WGS) entry which is preliminary data.</text>
</comment>
<keyword evidence="3" id="KW-1185">Reference proteome</keyword>
<feature type="region of interest" description="Disordered" evidence="1">
    <location>
        <begin position="1"/>
        <end position="33"/>
    </location>
</feature>
<dbReference type="AlphaFoldDB" id="A0A3A2Z499"/>
<evidence type="ECO:0000313" key="2">
    <source>
        <dbReference type="EMBL" id="RJE17892.1"/>
    </source>
</evidence>